<feature type="region of interest" description="Disordered" evidence="1">
    <location>
        <begin position="1"/>
        <end position="38"/>
    </location>
</feature>
<dbReference type="OrthoDB" id="256203at2759"/>
<evidence type="ECO:0000313" key="2">
    <source>
        <dbReference type="EMBL" id="KPA86603.1"/>
    </source>
</evidence>
<dbReference type="GeneID" id="26901021"/>
<dbReference type="RefSeq" id="XP_015665042.1">
    <property type="nucleotide sequence ID" value="XM_015797034.1"/>
</dbReference>
<organism evidence="2 3">
    <name type="scientific">Leptomonas pyrrhocoris</name>
    <name type="common">Firebug parasite</name>
    <dbReference type="NCBI Taxonomy" id="157538"/>
    <lineage>
        <taxon>Eukaryota</taxon>
        <taxon>Discoba</taxon>
        <taxon>Euglenozoa</taxon>
        <taxon>Kinetoplastea</taxon>
        <taxon>Metakinetoplastina</taxon>
        <taxon>Trypanosomatida</taxon>
        <taxon>Trypanosomatidae</taxon>
        <taxon>Leishmaniinae</taxon>
        <taxon>Leptomonas</taxon>
    </lineage>
</organism>
<dbReference type="EMBL" id="LGTL01000001">
    <property type="protein sequence ID" value="KPA86603.1"/>
    <property type="molecule type" value="Genomic_DNA"/>
</dbReference>
<proteinExistence type="predicted"/>
<reference evidence="2 3" key="1">
    <citation type="submission" date="2015-07" db="EMBL/GenBank/DDBJ databases">
        <title>High-quality genome of monoxenous trypanosomatid Leptomonas pyrrhocoris.</title>
        <authorList>
            <person name="Flegontov P."/>
            <person name="Butenko A."/>
            <person name="Firsov S."/>
            <person name="Vlcek C."/>
            <person name="Logacheva M.D."/>
            <person name="Field M."/>
            <person name="Filatov D."/>
            <person name="Flegontova O."/>
            <person name="Gerasimov E."/>
            <person name="Jackson A.P."/>
            <person name="Kelly S."/>
            <person name="Opperdoes F."/>
            <person name="O'Reilly A."/>
            <person name="Votypka J."/>
            <person name="Yurchenko V."/>
            <person name="Lukes J."/>
        </authorList>
    </citation>
    <scope>NUCLEOTIDE SEQUENCE [LARGE SCALE GENOMIC DNA]</scope>
    <source>
        <strain evidence="2">H10</strain>
    </source>
</reference>
<evidence type="ECO:0000256" key="1">
    <source>
        <dbReference type="SAM" id="MobiDB-lite"/>
    </source>
</evidence>
<evidence type="ECO:0000313" key="3">
    <source>
        <dbReference type="Proteomes" id="UP000037923"/>
    </source>
</evidence>
<keyword evidence="3" id="KW-1185">Reference proteome</keyword>
<accession>A0A0M9GB01</accession>
<protein>
    <submittedName>
        <fullName evidence="2">Uncharacterized protein</fullName>
    </submittedName>
</protein>
<dbReference type="VEuPathDB" id="TriTrypDB:LpyrH10_01_7240"/>
<sequence>MGCGHSHLAQKGATSKSTHVGPAPSARSATPEKPAEEEEDLFNQLVAGYVGEYPQKGTVTTYEDYKGYVTSTTNHVSKGKVDRLCRWSDAVLQERHRLNHDVFFNPQNPAAWPREVIAEYTSAPSFADRHTAQQSSYK</sequence>
<dbReference type="Proteomes" id="UP000037923">
    <property type="component" value="Unassembled WGS sequence"/>
</dbReference>
<comment type="caution">
    <text evidence="2">The sequence shown here is derived from an EMBL/GenBank/DDBJ whole genome shotgun (WGS) entry which is preliminary data.</text>
</comment>
<gene>
    <name evidence="2" type="ORF">ABB37_00724</name>
</gene>
<dbReference type="OMA" id="NAWPREV"/>
<dbReference type="AlphaFoldDB" id="A0A0M9GB01"/>
<name>A0A0M9GB01_LEPPY</name>